<evidence type="ECO:0000256" key="1">
    <source>
        <dbReference type="SAM" id="Phobius"/>
    </source>
</evidence>
<dbReference type="InterPro" id="IPR052165">
    <property type="entry name" value="Membrane_assoc_protease"/>
</dbReference>
<keyword evidence="1" id="KW-0472">Membrane</keyword>
<dbReference type="InterPro" id="IPR029045">
    <property type="entry name" value="ClpP/crotonase-like_dom_sf"/>
</dbReference>
<feature type="transmembrane region" description="Helical" evidence="1">
    <location>
        <begin position="117"/>
        <end position="140"/>
    </location>
</feature>
<dbReference type="EMBL" id="VGJX01000377">
    <property type="protein sequence ID" value="MBM3274921.1"/>
    <property type="molecule type" value="Genomic_DNA"/>
</dbReference>
<name>A0A937X7A4_9BACT</name>
<feature type="transmembrane region" description="Helical" evidence="1">
    <location>
        <begin position="152"/>
        <end position="184"/>
    </location>
</feature>
<evidence type="ECO:0000313" key="3">
    <source>
        <dbReference type="EMBL" id="MBM3274921.1"/>
    </source>
</evidence>
<reference evidence="3 4" key="1">
    <citation type="submission" date="2019-03" db="EMBL/GenBank/DDBJ databases">
        <title>Lake Tanganyika Metagenome-Assembled Genomes (MAGs).</title>
        <authorList>
            <person name="Tran P."/>
        </authorList>
    </citation>
    <scope>NUCLEOTIDE SEQUENCE [LARGE SCALE GENOMIC DNA]</scope>
    <source>
        <strain evidence="3">K_DeepCast_65m_m2_236</strain>
    </source>
</reference>
<protein>
    <submittedName>
        <fullName evidence="3">Nodulation protein NfeD</fullName>
    </submittedName>
</protein>
<dbReference type="PANTHER" id="PTHR33507:SF4">
    <property type="entry name" value="NODULATION COMPETITIVENESS PROTEIN NFED"/>
    <property type="match status" value="1"/>
</dbReference>
<dbReference type="AlphaFoldDB" id="A0A937X7A4"/>
<dbReference type="SUPFAM" id="SSF52096">
    <property type="entry name" value="ClpP/crotonase"/>
    <property type="match status" value="1"/>
</dbReference>
<feature type="domain" description="NfeD integral membrane" evidence="2">
    <location>
        <begin position="126"/>
        <end position="241"/>
    </location>
</feature>
<dbReference type="Gene3D" id="3.90.226.10">
    <property type="entry name" value="2-enoyl-CoA Hydratase, Chain A, domain 1"/>
    <property type="match status" value="1"/>
</dbReference>
<keyword evidence="1" id="KW-0812">Transmembrane</keyword>
<dbReference type="Pfam" id="PF24961">
    <property type="entry name" value="NfeD_membrane"/>
    <property type="match status" value="1"/>
</dbReference>
<organism evidence="3 4">
    <name type="scientific">Candidatus Tanganyikabacteria bacterium</name>
    <dbReference type="NCBI Taxonomy" id="2961651"/>
    <lineage>
        <taxon>Bacteria</taxon>
        <taxon>Bacillati</taxon>
        <taxon>Candidatus Sericytochromatia</taxon>
        <taxon>Candidatus Tanganyikabacteria</taxon>
    </lineage>
</organism>
<dbReference type="Proteomes" id="UP000703893">
    <property type="component" value="Unassembled WGS sequence"/>
</dbReference>
<accession>A0A937X7A4</accession>
<comment type="caution">
    <text evidence="3">The sequence shown here is derived from an EMBL/GenBank/DDBJ whole genome shotgun (WGS) entry which is preliminary data.</text>
</comment>
<evidence type="ECO:0000259" key="2">
    <source>
        <dbReference type="Pfam" id="PF24961"/>
    </source>
</evidence>
<sequence>MAPNTATGAAHPVAGGGEEIKGDMAKKVEHDAAAYIRGLAKERGRNADWAERAVRKSVSLSASEALEKKVIEVVAGDLTSLLKKIDGRKVKMAAGPLTLRTKDAPIARFDMTGMERLLYTITDPSIAFILLNLGMLGMFFELSNPGSVLPGVIGGICLLLAFFGLGMLPVNYAGVALILFAFLLFIAELFAPTHGVLTIGGVISLVLGGFVLMSGSQPGLEVSPSLIFTVAGSTGALFATCIALALRAQGRKPTTGREDLIGRHARVKEAVSPKTASRSRPARTS</sequence>
<feature type="transmembrane region" description="Helical" evidence="1">
    <location>
        <begin position="196"/>
        <end position="214"/>
    </location>
</feature>
<dbReference type="InterPro" id="IPR056739">
    <property type="entry name" value="NfeD_membrane"/>
</dbReference>
<evidence type="ECO:0000313" key="4">
    <source>
        <dbReference type="Proteomes" id="UP000703893"/>
    </source>
</evidence>
<gene>
    <name evidence="3" type="ORF">FJZ00_07195</name>
</gene>
<feature type="transmembrane region" description="Helical" evidence="1">
    <location>
        <begin position="226"/>
        <end position="246"/>
    </location>
</feature>
<dbReference type="PANTHER" id="PTHR33507">
    <property type="entry name" value="INNER MEMBRANE PROTEIN YBBJ"/>
    <property type="match status" value="1"/>
</dbReference>
<proteinExistence type="predicted"/>
<keyword evidence="1" id="KW-1133">Transmembrane helix</keyword>